<dbReference type="Proteomes" id="UP000183315">
    <property type="component" value="Unassembled WGS sequence"/>
</dbReference>
<dbReference type="STRING" id="1043493.SAMN05421637_0805"/>
<gene>
    <name evidence="5" type="ORF">SAMN05421637_0805</name>
</gene>
<keyword evidence="1 3" id="KW-0378">Hydrolase</keyword>
<proteinExistence type="inferred from homology"/>
<reference evidence="6" key="1">
    <citation type="submission" date="2016-10" db="EMBL/GenBank/DDBJ databases">
        <authorList>
            <person name="Varghese N."/>
        </authorList>
    </citation>
    <scope>NUCLEOTIDE SEQUENCE [LARGE SCALE GENOMIC DNA]</scope>
    <source>
        <strain evidence="6">DSM 24868</strain>
    </source>
</reference>
<evidence type="ECO:0000313" key="6">
    <source>
        <dbReference type="Proteomes" id="UP000183315"/>
    </source>
</evidence>
<evidence type="ECO:0000256" key="1">
    <source>
        <dbReference type="ARBA" id="ARBA00022801"/>
    </source>
</evidence>
<dbReference type="eggNOG" id="COG3934">
    <property type="taxonomic scope" value="Bacteria"/>
</dbReference>
<dbReference type="AlphaFoldDB" id="A0A1H6W5A4"/>
<dbReference type="RefSeq" id="WP_042213409.1">
    <property type="nucleotide sequence ID" value="NZ_BBLU01000003.1"/>
</dbReference>
<feature type="domain" description="Glycoside hydrolase family 5" evidence="4">
    <location>
        <begin position="159"/>
        <end position="263"/>
    </location>
</feature>
<name>A0A1H6W5A4_9MICO</name>
<keyword evidence="2 3" id="KW-0326">Glycosidase</keyword>
<comment type="similarity">
    <text evidence="3">Belongs to the glycosyl hydrolase 5 (cellulase A) family.</text>
</comment>
<evidence type="ECO:0000259" key="4">
    <source>
        <dbReference type="Pfam" id="PF00150"/>
    </source>
</evidence>
<keyword evidence="6" id="KW-1185">Reference proteome</keyword>
<dbReference type="Gene3D" id="3.20.20.80">
    <property type="entry name" value="Glycosidases"/>
    <property type="match status" value="1"/>
</dbReference>
<protein>
    <submittedName>
        <fullName evidence="5">Cellulase (Glycosyl hydrolase family 5)</fullName>
    </submittedName>
</protein>
<dbReference type="GO" id="GO:0000272">
    <property type="term" value="P:polysaccharide catabolic process"/>
    <property type="evidence" value="ECO:0007669"/>
    <property type="project" value="InterPro"/>
</dbReference>
<organism evidence="5 6">
    <name type="scientific">Demequina mangrovi</name>
    <dbReference type="NCBI Taxonomy" id="1043493"/>
    <lineage>
        <taxon>Bacteria</taxon>
        <taxon>Bacillati</taxon>
        <taxon>Actinomycetota</taxon>
        <taxon>Actinomycetes</taxon>
        <taxon>Micrococcales</taxon>
        <taxon>Demequinaceae</taxon>
        <taxon>Demequina</taxon>
    </lineage>
</organism>
<dbReference type="SUPFAM" id="SSF51445">
    <property type="entry name" value="(Trans)glycosidases"/>
    <property type="match status" value="1"/>
</dbReference>
<sequence length="364" mass="41892">MRPRWTPDEARRWYEDRPWISGFNFIPSGAIDGPLWLLQSHDHEAAYRDAAREIALAASLGLTSIRFYLPFEVWRYERDAFFAHLDQLLDLLEVHGMTMMPVIFNDCSVPKERWREAPLGPQPEPVPGHFGGSAEGAFTDDVQTGSTVGYVITDEPDLEPLFEEYVTSLARRYGEDDRVLLWNVWNEVGNSSRGDLSVPMMEKTFEWLRAADVEQPLTAEVWGGGATSPFSWMNDPVTIPGPELRAVELSDVVSFHYYGDYLHARQLIATLRQFDRPLFNTEWMHRPYGSTIATHLPLWKREEIGSYFFGFVNGKCQLHEAWDFIKGIEAVDTRLWMHDIFHDDFTPYDAEEIAVLKELNGVAR</sequence>
<evidence type="ECO:0000256" key="2">
    <source>
        <dbReference type="ARBA" id="ARBA00023295"/>
    </source>
</evidence>
<dbReference type="InterPro" id="IPR017853">
    <property type="entry name" value="GH"/>
</dbReference>
<dbReference type="OrthoDB" id="9774262at2"/>
<evidence type="ECO:0000313" key="5">
    <source>
        <dbReference type="EMBL" id="SEJ10946.1"/>
    </source>
</evidence>
<dbReference type="EMBL" id="FNZI01000002">
    <property type="protein sequence ID" value="SEJ10946.1"/>
    <property type="molecule type" value="Genomic_DNA"/>
</dbReference>
<accession>A0A1H6W5A4</accession>
<dbReference type="InterPro" id="IPR001547">
    <property type="entry name" value="Glyco_hydro_5"/>
</dbReference>
<dbReference type="GO" id="GO:0004553">
    <property type="term" value="F:hydrolase activity, hydrolyzing O-glycosyl compounds"/>
    <property type="evidence" value="ECO:0007669"/>
    <property type="project" value="InterPro"/>
</dbReference>
<dbReference type="Pfam" id="PF00150">
    <property type="entry name" value="Cellulase"/>
    <property type="match status" value="1"/>
</dbReference>
<evidence type="ECO:0000256" key="3">
    <source>
        <dbReference type="RuleBase" id="RU361153"/>
    </source>
</evidence>